<accession>A0ABQ7R194</accession>
<evidence type="ECO:0000313" key="2">
    <source>
        <dbReference type="EMBL" id="KAG7311065.1"/>
    </source>
</evidence>
<proteinExistence type="predicted"/>
<gene>
    <name evidence="2" type="ORF">JYU34_003924</name>
</gene>
<feature type="compositionally biased region" description="Low complexity" evidence="1">
    <location>
        <begin position="126"/>
        <end position="137"/>
    </location>
</feature>
<dbReference type="Proteomes" id="UP000823941">
    <property type="component" value="Chromosome 5"/>
</dbReference>
<dbReference type="EMBL" id="JAHIBW010000005">
    <property type="protein sequence ID" value="KAG7311065.1"/>
    <property type="molecule type" value="Genomic_DNA"/>
</dbReference>
<comment type="caution">
    <text evidence="2">The sequence shown here is derived from an EMBL/GenBank/DDBJ whole genome shotgun (WGS) entry which is preliminary data.</text>
</comment>
<feature type="region of interest" description="Disordered" evidence="1">
    <location>
        <begin position="126"/>
        <end position="146"/>
    </location>
</feature>
<sequence length="204" mass="23378">MLSAPPEHSVFERRHRRASFPNSKFISFLRVCFFSCIMVLTDFLTETRRRWLKAFKLFKGSRSRKSQRNRVSPAARSPSYSGTVDARADIDLQRFCACRASLPPLHIPDTKEHSYFSSYNSYDSSSSRHSTAHSNDSAYDSARSSPAPAPVCYATVTYFNVNDSEDSSSVRTEYTLLEYEEDERREDERAQNLINESLELVSTL</sequence>
<name>A0ABQ7R194_PLUXY</name>
<organism evidence="2 3">
    <name type="scientific">Plutella xylostella</name>
    <name type="common">Diamondback moth</name>
    <name type="synonym">Plutella maculipennis</name>
    <dbReference type="NCBI Taxonomy" id="51655"/>
    <lineage>
        <taxon>Eukaryota</taxon>
        <taxon>Metazoa</taxon>
        <taxon>Ecdysozoa</taxon>
        <taxon>Arthropoda</taxon>
        <taxon>Hexapoda</taxon>
        <taxon>Insecta</taxon>
        <taxon>Pterygota</taxon>
        <taxon>Neoptera</taxon>
        <taxon>Endopterygota</taxon>
        <taxon>Lepidoptera</taxon>
        <taxon>Glossata</taxon>
        <taxon>Ditrysia</taxon>
        <taxon>Yponomeutoidea</taxon>
        <taxon>Plutellidae</taxon>
        <taxon>Plutella</taxon>
    </lineage>
</organism>
<protein>
    <submittedName>
        <fullName evidence="2">Uncharacterized protein</fullName>
    </submittedName>
</protein>
<evidence type="ECO:0000313" key="3">
    <source>
        <dbReference type="Proteomes" id="UP000823941"/>
    </source>
</evidence>
<keyword evidence="3" id="KW-1185">Reference proteome</keyword>
<evidence type="ECO:0000256" key="1">
    <source>
        <dbReference type="SAM" id="MobiDB-lite"/>
    </source>
</evidence>
<reference evidence="2 3" key="1">
    <citation type="submission" date="2021-06" db="EMBL/GenBank/DDBJ databases">
        <title>A haploid diamondback moth (Plutella xylostella L.) genome assembly resolves 31 chromosomes and identifies a diamide resistance mutation.</title>
        <authorList>
            <person name="Ward C.M."/>
            <person name="Perry K.D."/>
            <person name="Baker G."/>
            <person name="Powis K."/>
            <person name="Heckel D.G."/>
            <person name="Baxter S.W."/>
        </authorList>
    </citation>
    <scope>NUCLEOTIDE SEQUENCE [LARGE SCALE GENOMIC DNA]</scope>
    <source>
        <strain evidence="2 3">LV</strain>
        <tissue evidence="2">Single pupa</tissue>
    </source>
</reference>